<sequence length="121" mass="13604">QIRRHPTHRRLVVLGSSPDHHVVLARCVYSLLAAASLSLHITASSPLLTAAASPLINVVSAQHNSEHNTRVQQRWRLVEEGVLKDQELGNVVSDADYTKAIQLTFELRRPQHRLFELFADI</sequence>
<comment type="caution">
    <text evidence="1">The sequence shown here is derived from an EMBL/GenBank/DDBJ whole genome shotgun (WGS) entry which is preliminary data.</text>
</comment>
<accession>A0ABU6QLP6</accession>
<proteinExistence type="predicted"/>
<evidence type="ECO:0000313" key="2">
    <source>
        <dbReference type="Proteomes" id="UP001341840"/>
    </source>
</evidence>
<gene>
    <name evidence="1" type="ORF">PIB30_062661</name>
</gene>
<organism evidence="1 2">
    <name type="scientific">Stylosanthes scabra</name>
    <dbReference type="NCBI Taxonomy" id="79078"/>
    <lineage>
        <taxon>Eukaryota</taxon>
        <taxon>Viridiplantae</taxon>
        <taxon>Streptophyta</taxon>
        <taxon>Embryophyta</taxon>
        <taxon>Tracheophyta</taxon>
        <taxon>Spermatophyta</taxon>
        <taxon>Magnoliopsida</taxon>
        <taxon>eudicotyledons</taxon>
        <taxon>Gunneridae</taxon>
        <taxon>Pentapetalae</taxon>
        <taxon>rosids</taxon>
        <taxon>fabids</taxon>
        <taxon>Fabales</taxon>
        <taxon>Fabaceae</taxon>
        <taxon>Papilionoideae</taxon>
        <taxon>50 kb inversion clade</taxon>
        <taxon>dalbergioids sensu lato</taxon>
        <taxon>Dalbergieae</taxon>
        <taxon>Pterocarpus clade</taxon>
        <taxon>Stylosanthes</taxon>
    </lineage>
</organism>
<dbReference type="Proteomes" id="UP001341840">
    <property type="component" value="Unassembled WGS sequence"/>
</dbReference>
<dbReference type="EMBL" id="JASCZI010000585">
    <property type="protein sequence ID" value="MED6112545.1"/>
    <property type="molecule type" value="Genomic_DNA"/>
</dbReference>
<evidence type="ECO:0000313" key="1">
    <source>
        <dbReference type="EMBL" id="MED6112545.1"/>
    </source>
</evidence>
<feature type="non-terminal residue" evidence="1">
    <location>
        <position position="1"/>
    </location>
</feature>
<reference evidence="1 2" key="1">
    <citation type="journal article" date="2023" name="Plants (Basel)">
        <title>Bridging the Gap: Combining Genomics and Transcriptomics Approaches to Understand Stylosanthes scabra, an Orphan Legume from the Brazilian Caatinga.</title>
        <authorList>
            <person name="Ferreira-Neto J.R.C."/>
            <person name="da Silva M.D."/>
            <person name="Binneck E."/>
            <person name="de Melo N.F."/>
            <person name="da Silva R.H."/>
            <person name="de Melo A.L.T.M."/>
            <person name="Pandolfi V."/>
            <person name="Bustamante F.O."/>
            <person name="Brasileiro-Vidal A.C."/>
            <person name="Benko-Iseppon A.M."/>
        </authorList>
    </citation>
    <scope>NUCLEOTIDE SEQUENCE [LARGE SCALE GENOMIC DNA]</scope>
    <source>
        <tissue evidence="1">Leaves</tissue>
    </source>
</reference>
<name>A0ABU6QLP6_9FABA</name>
<keyword evidence="2" id="KW-1185">Reference proteome</keyword>
<protein>
    <submittedName>
        <fullName evidence="1">Uncharacterized protein</fullName>
    </submittedName>
</protein>